<gene>
    <name evidence="3" type="ORF">FOZ74_06920</name>
</gene>
<dbReference type="Gene3D" id="3.30.479.30">
    <property type="entry name" value="Band 7 domain"/>
    <property type="match status" value="1"/>
</dbReference>
<dbReference type="OrthoDB" id="9764015at2"/>
<evidence type="ECO:0000259" key="2">
    <source>
        <dbReference type="Pfam" id="PF13421"/>
    </source>
</evidence>
<sequence length="353" mass="38010">MALMDFLKKQFIDVLQWTEDGDGTLAWRYPMRDMEIQTGAQLVVRESQMAMFVNEGQVADVFGAGTHKLVTQNLPLLTNLKNWDKLFESPFKSDVYFFSTRQQLDQKWGTPQPITIRDAEFGAVRLRAFGNYAWRIVDPRLFYTEVSGTREKYGTEEVEGQLRGLVLQNISNAIAASGVPFLDLAANQSMFAQALVTQLAPEFARLGIKIEGFTVQNLSLPDELQKVLDQKIGMGMVGGDMGKFMQYQTAQAIPEMAKGVGSGGDGGGLAGAGLGMGAGVAMGQILAQNMQSALQPQAPAAAAGSAAAGAGAAGVKAEDVMAMLEKLGELKSKGILTDEEFAAKKAELLKKLV</sequence>
<evidence type="ECO:0000313" key="4">
    <source>
        <dbReference type="Proteomes" id="UP000321199"/>
    </source>
</evidence>
<evidence type="ECO:0008006" key="5">
    <source>
        <dbReference type="Google" id="ProtNLM"/>
    </source>
</evidence>
<reference evidence="3 4" key="1">
    <citation type="submission" date="2019-07" db="EMBL/GenBank/DDBJ databases">
        <title>Complete genome sequence of Comamonas sp. NLF 7-7 isolated from livestock.</title>
        <authorList>
            <person name="Kim D.H."/>
            <person name="Kim J.G."/>
        </authorList>
    </citation>
    <scope>NUCLEOTIDE SEQUENCE [LARGE SCALE GENOMIC DNA]</scope>
    <source>
        <strain evidence="3 4">NLF 7-7</strain>
    </source>
</reference>
<evidence type="ECO:0000313" key="3">
    <source>
        <dbReference type="EMBL" id="QEA12778.1"/>
    </source>
</evidence>
<dbReference type="PANTHER" id="PTHR37826">
    <property type="entry name" value="FLOTILLIN BAND_7_5 DOMAIN PROTEIN"/>
    <property type="match status" value="1"/>
</dbReference>
<accession>A0A5B8RVH4</accession>
<name>A0A5B8RVH4_9BURK</name>
<keyword evidence="4" id="KW-1185">Reference proteome</keyword>
<dbReference type="InterPro" id="IPR018649">
    <property type="entry name" value="SHOCT"/>
</dbReference>
<dbReference type="AlphaFoldDB" id="A0A5B8RVH4"/>
<dbReference type="Pfam" id="PF13421">
    <property type="entry name" value="Band_7_1"/>
    <property type="match status" value="1"/>
</dbReference>
<dbReference type="CDD" id="cd03408">
    <property type="entry name" value="SPFH_like_u1"/>
    <property type="match status" value="1"/>
</dbReference>
<proteinExistence type="predicted"/>
<dbReference type="PANTHER" id="PTHR37826:SF2">
    <property type="entry name" value="ZINC-RIBBON DOMAIN-CONTAINING PROTEIN"/>
    <property type="match status" value="1"/>
</dbReference>
<dbReference type="Pfam" id="PF09851">
    <property type="entry name" value="SHOCT"/>
    <property type="match status" value="1"/>
</dbReference>
<organism evidence="3 4">
    <name type="scientific">Comamonas flocculans</name>
    <dbReference type="NCBI Taxonomy" id="2597701"/>
    <lineage>
        <taxon>Bacteria</taxon>
        <taxon>Pseudomonadati</taxon>
        <taxon>Pseudomonadota</taxon>
        <taxon>Betaproteobacteria</taxon>
        <taxon>Burkholderiales</taxon>
        <taxon>Comamonadaceae</taxon>
        <taxon>Comamonas</taxon>
    </lineage>
</organism>
<feature type="domain" description="SPFH" evidence="2">
    <location>
        <begin position="26"/>
        <end position="235"/>
    </location>
</feature>
<dbReference type="EMBL" id="CP042344">
    <property type="protein sequence ID" value="QEA12778.1"/>
    <property type="molecule type" value="Genomic_DNA"/>
</dbReference>
<dbReference type="InterPro" id="IPR033880">
    <property type="entry name" value="SPFH_YdjI"/>
</dbReference>
<evidence type="ECO:0000259" key="1">
    <source>
        <dbReference type="Pfam" id="PF09851"/>
    </source>
</evidence>
<dbReference type="RefSeq" id="WP_146912372.1">
    <property type="nucleotide sequence ID" value="NZ_CP042344.1"/>
</dbReference>
<dbReference type="KEGG" id="cof:FOZ74_06920"/>
<dbReference type="Proteomes" id="UP000321199">
    <property type="component" value="Chromosome"/>
</dbReference>
<dbReference type="InterPro" id="IPR036013">
    <property type="entry name" value="Band_7/SPFH_dom_sf"/>
</dbReference>
<feature type="domain" description="SHOCT" evidence="1">
    <location>
        <begin position="324"/>
        <end position="349"/>
    </location>
</feature>
<dbReference type="SUPFAM" id="SSF117892">
    <property type="entry name" value="Band 7/SPFH domain"/>
    <property type="match status" value="1"/>
</dbReference>
<protein>
    <recommendedName>
        <fullName evidence="5">SPFH domain-containing protein</fullName>
    </recommendedName>
</protein>